<reference evidence="2 3" key="1">
    <citation type="submission" date="2015-10" db="EMBL/GenBank/DDBJ databases">
        <title>Genome analyses suggest a sexual origin of heterokaryosis in a supposedly ancient asexual fungus.</title>
        <authorList>
            <person name="Ropars J."/>
            <person name="Sedzielewska K."/>
            <person name="Noel J."/>
            <person name="Charron P."/>
            <person name="Farinelli L."/>
            <person name="Marton T."/>
            <person name="Kruger M."/>
            <person name="Pelin A."/>
            <person name="Brachmann A."/>
            <person name="Corradi N."/>
        </authorList>
    </citation>
    <scope>NUCLEOTIDE SEQUENCE [LARGE SCALE GENOMIC DNA]</scope>
    <source>
        <strain evidence="2 3">A4</strain>
    </source>
</reference>
<dbReference type="EMBL" id="LLXI01002055">
    <property type="protein sequence ID" value="PKY56070.1"/>
    <property type="molecule type" value="Genomic_DNA"/>
</dbReference>
<dbReference type="OrthoDB" id="10467654at2759"/>
<proteinExistence type="predicted"/>
<sequence>MEEKFQKGGSNIALTRNDRTYFFRMFDVKLDASAIKRRYEWQAYKKLDKGDLEKVDHEINIMQNTAIYNSTMKEDKIGDGLKIKLQDELIGEEGTYKKKVGSNKFKVPMQTKSKDKFVDAR</sequence>
<evidence type="ECO:0000313" key="2">
    <source>
        <dbReference type="EMBL" id="PKY56070.1"/>
    </source>
</evidence>
<dbReference type="EMBL" id="LLXI01001845">
    <property type="protein sequence ID" value="PKY55400.1"/>
    <property type="molecule type" value="Genomic_DNA"/>
</dbReference>
<protein>
    <submittedName>
        <fullName evidence="2">Uncharacterized protein</fullName>
    </submittedName>
</protein>
<dbReference type="Proteomes" id="UP000234323">
    <property type="component" value="Unassembled WGS sequence"/>
</dbReference>
<organism evidence="2 3">
    <name type="scientific">Rhizophagus irregularis</name>
    <dbReference type="NCBI Taxonomy" id="588596"/>
    <lineage>
        <taxon>Eukaryota</taxon>
        <taxon>Fungi</taxon>
        <taxon>Fungi incertae sedis</taxon>
        <taxon>Mucoromycota</taxon>
        <taxon>Glomeromycotina</taxon>
        <taxon>Glomeromycetes</taxon>
        <taxon>Glomerales</taxon>
        <taxon>Glomeraceae</taxon>
        <taxon>Rhizophagus</taxon>
    </lineage>
</organism>
<evidence type="ECO:0000313" key="1">
    <source>
        <dbReference type="EMBL" id="PKY55400.1"/>
    </source>
</evidence>
<keyword evidence="3" id="KW-1185">Reference proteome</keyword>
<name>A0A2I1HB51_9GLOM</name>
<accession>A0A2I1HB51</accession>
<dbReference type="AlphaFoldDB" id="A0A2I1HB51"/>
<evidence type="ECO:0000313" key="3">
    <source>
        <dbReference type="Proteomes" id="UP000234323"/>
    </source>
</evidence>
<gene>
    <name evidence="1" type="ORF">RhiirA4_474817</name>
    <name evidence="2" type="ORF">RhiirA4_476085</name>
</gene>
<comment type="caution">
    <text evidence="2">The sequence shown here is derived from an EMBL/GenBank/DDBJ whole genome shotgun (WGS) entry which is preliminary data.</text>
</comment>